<comment type="catalytic activity">
    <reaction evidence="7">
        <text>[glutamine synthetase]-O(4)-(5'-adenylyl)-L-tyrosine + phosphate = [glutamine synthetase]-L-tyrosine + ADP</text>
        <dbReference type="Rhea" id="RHEA:43716"/>
        <dbReference type="Rhea" id="RHEA-COMP:10660"/>
        <dbReference type="Rhea" id="RHEA-COMP:10661"/>
        <dbReference type="ChEBI" id="CHEBI:43474"/>
        <dbReference type="ChEBI" id="CHEBI:46858"/>
        <dbReference type="ChEBI" id="CHEBI:83624"/>
        <dbReference type="ChEBI" id="CHEBI:456216"/>
        <dbReference type="EC" id="2.7.7.89"/>
    </reaction>
</comment>
<dbReference type="OrthoDB" id="9759366at2"/>
<evidence type="ECO:0000256" key="4">
    <source>
        <dbReference type="ARBA" id="ARBA00022840"/>
    </source>
</evidence>
<sequence length="987" mass="110556">MPLPESWFAEIDVPVALESAWREARQRLSEGLAATTIDPAIIDGWLSLNDTRRREFSRLVLLSDFALDALTTRPALLPTLIESGELEAAPSRAQIEASLHQALTPADSEETLHRTLRRFRQARMVGIVWRDLNGAEMWTTARAVSELAEICLEGALGWLEGHFAARWGIPAPRADGTAQRLIVLGMGKLGAGELNLSSDIDLIFAFAEKGTTRGGEREYEHQQYFTKLGQKLIAALDAITADGFVFRVDMRLRPLGDGGPLVGSFNTFTSYYQDQGREWERYAMLKARPVAGDLDAGHELLDELKPFIYRKYLDFGAIESLRDMKAMIHREVKRLGRDDNIKLGRGGIREVEFVVQAFQLIRGGRDTELQVTSLREAMARLVTLELLPQSVVDELQEDYAFLRDLEHALQAQQDRQTQQLPNDPENQARLAMAMQMPDWDALKATLSACRERVRRHFDAVVADPDDESQAPAGESSQNDAVWRQLWHGEMDDAEAERVMAAAGYEPPEALRRLKTFRDSRGVQSMQRIGYERLDAVMPMLLESVADSETPTTALDRVLPLIEAVLRRTAYLSLLRENPQVLPSLVRLCAASPWIAEQLARHPILLDELLTPATLYSPADKQRLADELRQTLARIPEDDEEGWLEAMRVFKQTQVLRVAASDIAGGRVLMKVSDYLTAIAEVVLDSVLQMAWRSLSARYGQPEPREGADRAAFLIVGYGKLGGIELGYGSDLDLVFLYDAAPRGVTDGAKSIDNLVFFTRLGQRIIHLLSVTTPSGTLYEVDMRLRPSGNAGLLVSSLQAFAEYQRKDAWIWEHQALVRARAVAGNDELATRFEAIRREMLARERDCAELRREVVRMRLKMREHLGSGGEAREAGQFHLKQDAGGLVDIEFMSQYAVLALSSRTPALLEVTDNMRLMDALAESGRLPEQDARNLQAAYLAYRDASHRASLAKRGSLVSAETFADHRAHILALWQRWMQPETESGANDQ</sequence>
<comment type="caution">
    <text evidence="10">The sequence shown here is derived from an EMBL/GenBank/DDBJ whole genome shotgun (WGS) entry which is preliminary data.</text>
</comment>
<evidence type="ECO:0000256" key="3">
    <source>
        <dbReference type="ARBA" id="ARBA00022741"/>
    </source>
</evidence>
<feature type="domain" description="PII-uridylyltransferase/Glutamine-synthetase adenylyltransferase" evidence="9">
    <location>
        <begin position="857"/>
        <end position="946"/>
    </location>
</feature>
<proteinExistence type="inferred from homology"/>
<dbReference type="HAMAP" id="MF_00802">
    <property type="entry name" value="GlnE"/>
    <property type="match status" value="1"/>
</dbReference>
<keyword evidence="6 7" id="KW-0511">Multifunctional enzyme</keyword>
<feature type="region of interest" description="Adenylyl transferase" evidence="7">
    <location>
        <begin position="477"/>
        <end position="987"/>
    </location>
</feature>
<dbReference type="EC" id="2.7.7.89" evidence="7"/>
<feature type="domain" description="Glutamate-ammonia ligase adenylyltransferase repeated" evidence="8">
    <location>
        <begin position="58"/>
        <end position="300"/>
    </location>
</feature>
<dbReference type="Gene3D" id="3.30.460.10">
    <property type="entry name" value="Beta Polymerase, domain 2"/>
    <property type="match status" value="2"/>
</dbReference>
<keyword evidence="3 7" id="KW-0547">Nucleotide-binding</keyword>
<dbReference type="PANTHER" id="PTHR30621:SF0">
    <property type="entry name" value="BIFUNCTIONAL GLUTAMINE SYNTHETASE ADENYLYLTRANSFERASE_ADENYLYL-REMOVING ENZYME"/>
    <property type="match status" value="1"/>
</dbReference>
<evidence type="ECO:0000259" key="9">
    <source>
        <dbReference type="Pfam" id="PF08335"/>
    </source>
</evidence>
<dbReference type="Gene3D" id="1.20.120.1510">
    <property type="match status" value="1"/>
</dbReference>
<comment type="cofactor">
    <cofactor evidence="7">
        <name>Mg(2+)</name>
        <dbReference type="ChEBI" id="CHEBI:18420"/>
    </cofactor>
</comment>
<dbReference type="GO" id="GO:0008882">
    <property type="term" value="F:[glutamate-ammonia-ligase] adenylyltransferase activity"/>
    <property type="evidence" value="ECO:0007669"/>
    <property type="project" value="UniProtKB-UniRule"/>
</dbReference>
<evidence type="ECO:0000256" key="1">
    <source>
        <dbReference type="ARBA" id="ARBA00022679"/>
    </source>
</evidence>
<dbReference type="GO" id="GO:0005829">
    <property type="term" value="C:cytosol"/>
    <property type="evidence" value="ECO:0007669"/>
    <property type="project" value="TreeGrafter"/>
</dbReference>
<protein>
    <recommendedName>
        <fullName evidence="7">Bifunctional glutamine synthetase adenylyltransferase/adenylyl-removing enzyme</fullName>
    </recommendedName>
    <alternativeName>
        <fullName evidence="7">ATP:glutamine synthetase adenylyltransferase</fullName>
    </alternativeName>
    <alternativeName>
        <fullName evidence="7">ATase</fullName>
    </alternativeName>
    <domain>
        <recommendedName>
            <fullName evidence="7">Glutamine synthetase adenylyl-L-tyrosine phosphorylase</fullName>
            <ecNumber evidence="7">2.7.7.89</ecNumber>
        </recommendedName>
        <alternativeName>
            <fullName evidence="7">Adenylyl removase</fullName>
            <shortName evidence="7">AR</shortName>
            <shortName evidence="7">AT-N</shortName>
        </alternativeName>
    </domain>
    <domain>
        <recommendedName>
            <fullName evidence="7">Glutamine synthetase adenylyl transferase</fullName>
            <ecNumber evidence="7">2.7.7.42</ecNumber>
        </recommendedName>
        <alternativeName>
            <fullName evidence="7">Adenylyl transferase</fullName>
            <shortName evidence="7">AT</shortName>
            <shortName evidence="7">AT-C</shortName>
        </alternativeName>
    </domain>
</protein>
<comment type="function">
    <text evidence="7">Involved in the regulation of glutamine synthetase GlnA, a key enzyme in the process to assimilate ammonia. When cellular nitrogen levels are high, the C-terminal adenylyl transferase (AT) inactivates GlnA by covalent transfer of an adenylyl group from ATP to specific tyrosine residue of GlnA, thus reducing its activity. Conversely, when nitrogen levels are low, the N-terminal adenylyl removase (AR) activates GlnA by removing the adenylyl group by phosphorolysis, increasing its activity. The regulatory region of GlnE binds the signal transduction protein PII (GlnB) which indicates the nitrogen status of the cell.</text>
</comment>
<dbReference type="GO" id="GO:0005524">
    <property type="term" value="F:ATP binding"/>
    <property type="evidence" value="ECO:0007669"/>
    <property type="project" value="UniProtKB-UniRule"/>
</dbReference>
<evidence type="ECO:0000256" key="2">
    <source>
        <dbReference type="ARBA" id="ARBA00022695"/>
    </source>
</evidence>
<dbReference type="NCBIfam" id="NF008292">
    <property type="entry name" value="PRK11072.1"/>
    <property type="match status" value="1"/>
</dbReference>
<dbReference type="EC" id="2.7.7.42" evidence="7"/>
<keyword evidence="5 7" id="KW-0460">Magnesium</keyword>
<feature type="region of interest" description="Adenylyl removase" evidence="7">
    <location>
        <begin position="1"/>
        <end position="465"/>
    </location>
</feature>
<keyword evidence="4 7" id="KW-0067">ATP-binding</keyword>
<dbReference type="EMBL" id="MSDO01000009">
    <property type="protein sequence ID" value="OLO04684.1"/>
    <property type="molecule type" value="Genomic_DNA"/>
</dbReference>
<evidence type="ECO:0000259" key="8">
    <source>
        <dbReference type="Pfam" id="PF03710"/>
    </source>
</evidence>
<reference evidence="10 11" key="1">
    <citation type="submission" date="2016-12" db="EMBL/GenBank/DDBJ databases">
        <title>Draft genome sequences of strains Salinicola socius SMB35, Salinicola sp. MH3R3-1 and Chromohalobacter sp. SMB17 from the Verkhnekamsk potash mining region of Russia.</title>
        <authorList>
            <person name="Mavrodi D.V."/>
            <person name="Olsson B.E."/>
            <person name="Korsakova E.S."/>
            <person name="Pyankova A."/>
            <person name="Mavrodi O.V."/>
            <person name="Plotnikova E.G."/>
        </authorList>
    </citation>
    <scope>NUCLEOTIDE SEQUENCE [LARGE SCALE GENOMIC DNA]</scope>
    <source>
        <strain evidence="10 11">SMB35</strain>
    </source>
</reference>
<dbReference type="Proteomes" id="UP000186878">
    <property type="component" value="Unassembled WGS sequence"/>
</dbReference>
<dbReference type="Gene3D" id="1.20.120.330">
    <property type="entry name" value="Nucleotidyltransferases domain 2"/>
    <property type="match status" value="2"/>
</dbReference>
<dbReference type="GO" id="GO:0047388">
    <property type="term" value="F:[glutamine synthetase]-adenylyl-L-tyrosine phosphorylase activity"/>
    <property type="evidence" value="ECO:0007669"/>
    <property type="project" value="UniProtKB-EC"/>
</dbReference>
<dbReference type="InterPro" id="IPR005190">
    <property type="entry name" value="GlnE_rpt_dom"/>
</dbReference>
<dbReference type="FunFam" id="3.30.460.10:FF:000009">
    <property type="entry name" value="Bifunctional glutamine synthetase adenylyltransferase/adenylyl-removing enzyme"/>
    <property type="match status" value="1"/>
</dbReference>
<evidence type="ECO:0000256" key="6">
    <source>
        <dbReference type="ARBA" id="ARBA00023268"/>
    </source>
</evidence>
<dbReference type="SUPFAM" id="SSF81301">
    <property type="entry name" value="Nucleotidyltransferase"/>
    <property type="match status" value="2"/>
</dbReference>
<evidence type="ECO:0000256" key="5">
    <source>
        <dbReference type="ARBA" id="ARBA00022842"/>
    </source>
</evidence>
<dbReference type="PANTHER" id="PTHR30621">
    <property type="entry name" value="GLUTAMINE SYNTHETASE ADENYLYLTRANSFERASE"/>
    <property type="match status" value="1"/>
</dbReference>
<dbReference type="Pfam" id="PF03710">
    <property type="entry name" value="GlnE"/>
    <property type="match status" value="2"/>
</dbReference>
<name>A0A1Q8STE2_9GAMM</name>
<dbReference type="RefSeq" id="WP_075569585.1">
    <property type="nucleotide sequence ID" value="NZ_MSDO01000009.1"/>
</dbReference>
<dbReference type="InterPro" id="IPR043519">
    <property type="entry name" value="NT_sf"/>
</dbReference>
<keyword evidence="2 7" id="KW-0548">Nucleotidyltransferase</keyword>
<dbReference type="InterPro" id="IPR023057">
    <property type="entry name" value="GlnE"/>
</dbReference>
<dbReference type="FunFam" id="1.20.120.330:FF:000005">
    <property type="entry name" value="Bifunctional glutamine synthetase adenylyltransferase/adenylyl-removing enzyme"/>
    <property type="match status" value="1"/>
</dbReference>
<feature type="domain" description="PII-uridylyltransferase/Glutamine-synthetase adenylyltransferase" evidence="9">
    <location>
        <begin position="322"/>
        <end position="460"/>
    </location>
</feature>
<dbReference type="STRING" id="404433.BTW07_07740"/>
<evidence type="ECO:0000313" key="11">
    <source>
        <dbReference type="Proteomes" id="UP000186878"/>
    </source>
</evidence>
<comment type="catalytic activity">
    <reaction evidence="7">
        <text>[glutamine synthetase]-L-tyrosine + ATP = [glutamine synthetase]-O(4)-(5'-adenylyl)-L-tyrosine + diphosphate</text>
        <dbReference type="Rhea" id="RHEA:18589"/>
        <dbReference type="Rhea" id="RHEA-COMP:10660"/>
        <dbReference type="Rhea" id="RHEA-COMP:10661"/>
        <dbReference type="ChEBI" id="CHEBI:30616"/>
        <dbReference type="ChEBI" id="CHEBI:33019"/>
        <dbReference type="ChEBI" id="CHEBI:46858"/>
        <dbReference type="ChEBI" id="CHEBI:83624"/>
        <dbReference type="EC" id="2.7.7.42"/>
    </reaction>
</comment>
<dbReference type="Pfam" id="PF08335">
    <property type="entry name" value="GlnD_UR_UTase"/>
    <property type="match status" value="2"/>
</dbReference>
<comment type="similarity">
    <text evidence="7">Belongs to the GlnE family.</text>
</comment>
<dbReference type="GO" id="GO:0000287">
    <property type="term" value="F:magnesium ion binding"/>
    <property type="evidence" value="ECO:0007669"/>
    <property type="project" value="UniProtKB-UniRule"/>
</dbReference>
<organism evidence="10 11">
    <name type="scientific">Salinicola socius</name>
    <dbReference type="NCBI Taxonomy" id="404433"/>
    <lineage>
        <taxon>Bacteria</taxon>
        <taxon>Pseudomonadati</taxon>
        <taxon>Pseudomonadota</taxon>
        <taxon>Gammaproteobacteria</taxon>
        <taxon>Oceanospirillales</taxon>
        <taxon>Halomonadaceae</taxon>
        <taxon>Salinicola</taxon>
    </lineage>
</organism>
<evidence type="ECO:0000256" key="7">
    <source>
        <dbReference type="HAMAP-Rule" id="MF_00802"/>
    </source>
</evidence>
<dbReference type="InterPro" id="IPR013546">
    <property type="entry name" value="PII_UdlTrfase/GS_AdlTrfase"/>
</dbReference>
<accession>A0A1Q8STE2</accession>
<keyword evidence="1 7" id="KW-0808">Transferase</keyword>
<evidence type="ECO:0000313" key="10">
    <source>
        <dbReference type="EMBL" id="OLO04684.1"/>
    </source>
</evidence>
<dbReference type="CDD" id="cd05401">
    <property type="entry name" value="NT_GlnE_GlnD_like"/>
    <property type="match status" value="2"/>
</dbReference>
<dbReference type="AlphaFoldDB" id="A0A1Q8STE2"/>
<feature type="domain" description="Glutamate-ammonia ligase adenylyltransferase repeated" evidence="8">
    <location>
        <begin position="583"/>
        <end position="834"/>
    </location>
</feature>
<keyword evidence="11" id="KW-1185">Reference proteome</keyword>
<gene>
    <name evidence="7" type="primary">glnE</name>
    <name evidence="10" type="ORF">BTW07_07740</name>
</gene>
<dbReference type="GO" id="GO:0000820">
    <property type="term" value="P:regulation of glutamine family amino acid metabolic process"/>
    <property type="evidence" value="ECO:0007669"/>
    <property type="project" value="UniProtKB-UniRule"/>
</dbReference>
<dbReference type="SUPFAM" id="SSF81593">
    <property type="entry name" value="Nucleotidyltransferase substrate binding subunit/domain"/>
    <property type="match status" value="2"/>
</dbReference>